<gene>
    <name evidence="1" type="ORF">L1987_62455</name>
</gene>
<dbReference type="EMBL" id="CM042038">
    <property type="protein sequence ID" value="KAI3731267.1"/>
    <property type="molecule type" value="Genomic_DNA"/>
</dbReference>
<dbReference type="Proteomes" id="UP001056120">
    <property type="component" value="Linkage Group LG21"/>
</dbReference>
<keyword evidence="2" id="KW-1185">Reference proteome</keyword>
<evidence type="ECO:0000313" key="1">
    <source>
        <dbReference type="EMBL" id="KAI3731267.1"/>
    </source>
</evidence>
<proteinExistence type="predicted"/>
<organism evidence="1 2">
    <name type="scientific">Smallanthus sonchifolius</name>
    <dbReference type="NCBI Taxonomy" id="185202"/>
    <lineage>
        <taxon>Eukaryota</taxon>
        <taxon>Viridiplantae</taxon>
        <taxon>Streptophyta</taxon>
        <taxon>Embryophyta</taxon>
        <taxon>Tracheophyta</taxon>
        <taxon>Spermatophyta</taxon>
        <taxon>Magnoliopsida</taxon>
        <taxon>eudicotyledons</taxon>
        <taxon>Gunneridae</taxon>
        <taxon>Pentapetalae</taxon>
        <taxon>asterids</taxon>
        <taxon>campanulids</taxon>
        <taxon>Asterales</taxon>
        <taxon>Asteraceae</taxon>
        <taxon>Asteroideae</taxon>
        <taxon>Heliantheae alliance</taxon>
        <taxon>Millerieae</taxon>
        <taxon>Smallanthus</taxon>
    </lineage>
</organism>
<comment type="caution">
    <text evidence="1">The sequence shown here is derived from an EMBL/GenBank/DDBJ whole genome shotgun (WGS) entry which is preliminary data.</text>
</comment>
<protein>
    <submittedName>
        <fullName evidence="1">Uncharacterized protein</fullName>
    </submittedName>
</protein>
<reference evidence="2" key="1">
    <citation type="journal article" date="2022" name="Mol. Ecol. Resour.">
        <title>The genomes of chicory, endive, great burdock and yacon provide insights into Asteraceae palaeo-polyploidization history and plant inulin production.</title>
        <authorList>
            <person name="Fan W."/>
            <person name="Wang S."/>
            <person name="Wang H."/>
            <person name="Wang A."/>
            <person name="Jiang F."/>
            <person name="Liu H."/>
            <person name="Zhao H."/>
            <person name="Xu D."/>
            <person name="Zhang Y."/>
        </authorList>
    </citation>
    <scope>NUCLEOTIDE SEQUENCE [LARGE SCALE GENOMIC DNA]</scope>
    <source>
        <strain evidence="2">cv. Yunnan</strain>
    </source>
</reference>
<name>A0ACB9CAF1_9ASTR</name>
<accession>A0ACB9CAF1</accession>
<sequence length="165" mass="18855">MYVLQLFLYCNGSFDWSINQFMLLLSYQILDLIEGWVCVAASNPHLMFLFCNLIIVILILLSLEPTSNSDHNKHSPTPIPPPPPRPAANKNKSFETSTLLQEMNTNVLIDVDQASYDDDCNLSVKEHEESHDDELRRRVEEFIDKINRGWKAEKLSLAAYGSLTN</sequence>
<evidence type="ECO:0000313" key="2">
    <source>
        <dbReference type="Proteomes" id="UP001056120"/>
    </source>
</evidence>
<reference evidence="1 2" key="2">
    <citation type="journal article" date="2022" name="Mol. Ecol. Resour.">
        <title>The genomes of chicory, endive, great burdock and yacon provide insights into Asteraceae paleo-polyploidization history and plant inulin production.</title>
        <authorList>
            <person name="Fan W."/>
            <person name="Wang S."/>
            <person name="Wang H."/>
            <person name="Wang A."/>
            <person name="Jiang F."/>
            <person name="Liu H."/>
            <person name="Zhao H."/>
            <person name="Xu D."/>
            <person name="Zhang Y."/>
        </authorList>
    </citation>
    <scope>NUCLEOTIDE SEQUENCE [LARGE SCALE GENOMIC DNA]</scope>
    <source>
        <strain evidence="2">cv. Yunnan</strain>
        <tissue evidence="1">Leaves</tissue>
    </source>
</reference>